<sequence length="589" mass="62741">MAAPVASAETRTLKLYFLHTGERAEIAYKRNGRYLKSGLQQINHILRDWRRNEPAEMDPRLLDLLWEVYRQSGSREYIHVVSAYRSPQTNAMLRSRSSGVAKNSQHMLGKAVDFFLPDVKLSKLRAIGLKMQVGGVGYYPRSGSPFVHLDVGGVRHWPRMSRQELLALFPDGETLHIPSDGKPLPGYQQALAAYKARQSSGGAVQVADDTTSRNNRRGLLAMLFGGGADEEEDNAEAAIAVAQRSAPARRQQPQPAQPQPQQAVAPQQPVTPQQPAAPLEEPASPATIIAELPARSLPVPREAPRPDADVGAVVAAQAGVQPEPNANETALEQSVLAALNVPLPTPRPKHQPESTVDVAEAMTEANSDLPMPVAYVTPTRRPDRPAPADAIAELLAAEANKPTPVVVASAPTSDERPEISASDLLAAAPTLASLGNSGRPANGDSAAAKAKAVAALSSATGAESEENAEAASTQLASLRESAHASGERKSDGARVASKGPRPRPDDAAERTPAVARFGGTPTDRVLNAHSFLNTRPRLVASASRFSPELTQAPRVAYTAGFSHMIPVPDARRFTGQAVTFLSLARFDGE</sequence>
<keyword evidence="6" id="KW-0378">Hydrolase</keyword>
<keyword evidence="5" id="KW-0732">Signal</keyword>
<dbReference type="RefSeq" id="WP_261514698.1">
    <property type="nucleotide sequence ID" value="NZ_JAODNV010000006.1"/>
</dbReference>
<gene>
    <name evidence="13" type="ORF">NYR54_06045</name>
</gene>
<evidence type="ECO:0000313" key="14">
    <source>
        <dbReference type="Proteomes" id="UP001149009"/>
    </source>
</evidence>
<dbReference type="GO" id="GO:0008237">
    <property type="term" value="F:metallopeptidase activity"/>
    <property type="evidence" value="ECO:0007669"/>
    <property type="project" value="UniProtKB-KW"/>
</dbReference>
<evidence type="ECO:0000256" key="8">
    <source>
        <dbReference type="ARBA" id="ARBA00023049"/>
    </source>
</evidence>
<protein>
    <recommendedName>
        <fullName evidence="11">Murein endopeptidase K</fullName>
    </recommendedName>
</protein>
<dbReference type="CDD" id="cd14844">
    <property type="entry name" value="Zn-DD-carboxypeptidase_like"/>
    <property type="match status" value="1"/>
</dbReference>
<comment type="cofactor">
    <cofactor evidence="1">
        <name>Zn(2+)</name>
        <dbReference type="ChEBI" id="CHEBI:29105"/>
    </cofactor>
</comment>
<keyword evidence="3" id="KW-0645">Protease</keyword>
<keyword evidence="7" id="KW-0862">Zinc</keyword>
<dbReference type="EMBL" id="JAODNV010000006">
    <property type="protein sequence ID" value="MCT8989855.1"/>
    <property type="molecule type" value="Genomic_DNA"/>
</dbReference>
<proteinExistence type="inferred from homology"/>
<organism evidence="13 14">
    <name type="scientific">Chelativorans petroleitrophicus</name>
    <dbReference type="NCBI Taxonomy" id="2975484"/>
    <lineage>
        <taxon>Bacteria</taxon>
        <taxon>Pseudomonadati</taxon>
        <taxon>Pseudomonadota</taxon>
        <taxon>Alphaproteobacteria</taxon>
        <taxon>Hyphomicrobiales</taxon>
        <taxon>Phyllobacteriaceae</taxon>
        <taxon>Chelativorans</taxon>
    </lineage>
</organism>
<comment type="pathway">
    <text evidence="2">Cell wall biogenesis; cell wall polysaccharide biosynthesis.</text>
</comment>
<dbReference type="AlphaFoldDB" id="A0A9X3AZA3"/>
<dbReference type="InterPro" id="IPR009045">
    <property type="entry name" value="Zn_M74/Hedgehog-like"/>
</dbReference>
<comment type="caution">
    <text evidence="13">The sequence shown here is derived from an EMBL/GenBank/DDBJ whole genome shotgun (WGS) entry which is preliminary data.</text>
</comment>
<dbReference type="GO" id="GO:0071555">
    <property type="term" value="P:cell wall organization"/>
    <property type="evidence" value="ECO:0007669"/>
    <property type="project" value="UniProtKB-KW"/>
</dbReference>
<evidence type="ECO:0000256" key="1">
    <source>
        <dbReference type="ARBA" id="ARBA00001947"/>
    </source>
</evidence>
<evidence type="ECO:0000256" key="12">
    <source>
        <dbReference type="SAM" id="MobiDB-lite"/>
    </source>
</evidence>
<keyword evidence="8" id="KW-0482">Metalloprotease</keyword>
<dbReference type="Proteomes" id="UP001149009">
    <property type="component" value="Unassembled WGS sequence"/>
</dbReference>
<accession>A0A9X3AZA3</accession>
<evidence type="ECO:0000256" key="5">
    <source>
        <dbReference type="ARBA" id="ARBA00022729"/>
    </source>
</evidence>
<feature type="region of interest" description="Disordered" evidence="12">
    <location>
        <begin position="242"/>
        <end position="281"/>
    </location>
</feature>
<dbReference type="GO" id="GO:0006508">
    <property type="term" value="P:proteolysis"/>
    <property type="evidence" value="ECO:0007669"/>
    <property type="project" value="UniProtKB-KW"/>
</dbReference>
<feature type="region of interest" description="Disordered" evidence="12">
    <location>
        <begin position="459"/>
        <end position="520"/>
    </location>
</feature>
<evidence type="ECO:0000256" key="2">
    <source>
        <dbReference type="ARBA" id="ARBA00004776"/>
    </source>
</evidence>
<evidence type="ECO:0000313" key="13">
    <source>
        <dbReference type="EMBL" id="MCT8989855.1"/>
    </source>
</evidence>
<dbReference type="PANTHER" id="PTHR37425:SF1">
    <property type="entry name" value="OUTER MEMBRANE PROTEIN"/>
    <property type="match status" value="1"/>
</dbReference>
<dbReference type="Pfam" id="PF05951">
    <property type="entry name" value="Peptidase_M15_2"/>
    <property type="match status" value="1"/>
</dbReference>
<comment type="similarity">
    <text evidence="10">Belongs to the peptidase M15 family.</text>
</comment>
<evidence type="ECO:0000256" key="9">
    <source>
        <dbReference type="ARBA" id="ARBA00023316"/>
    </source>
</evidence>
<feature type="compositionally biased region" description="Basic and acidic residues" evidence="12">
    <location>
        <begin position="480"/>
        <end position="492"/>
    </location>
</feature>
<name>A0A9X3AZA3_9HYPH</name>
<evidence type="ECO:0000256" key="11">
    <source>
        <dbReference type="ARBA" id="ARBA00093666"/>
    </source>
</evidence>
<evidence type="ECO:0000256" key="4">
    <source>
        <dbReference type="ARBA" id="ARBA00022723"/>
    </source>
</evidence>
<keyword evidence="4" id="KW-0479">Metal-binding</keyword>
<evidence type="ECO:0000256" key="3">
    <source>
        <dbReference type="ARBA" id="ARBA00022670"/>
    </source>
</evidence>
<dbReference type="GO" id="GO:0046872">
    <property type="term" value="F:metal ion binding"/>
    <property type="evidence" value="ECO:0007669"/>
    <property type="project" value="UniProtKB-KW"/>
</dbReference>
<evidence type="ECO:0000256" key="7">
    <source>
        <dbReference type="ARBA" id="ARBA00022833"/>
    </source>
</evidence>
<dbReference type="PANTHER" id="PTHR37425">
    <property type="match status" value="1"/>
</dbReference>
<dbReference type="Gene3D" id="3.30.1380.10">
    <property type="match status" value="1"/>
</dbReference>
<dbReference type="InterPro" id="IPR010275">
    <property type="entry name" value="MepK"/>
</dbReference>
<dbReference type="SUPFAM" id="SSF55166">
    <property type="entry name" value="Hedgehog/DD-peptidase"/>
    <property type="match status" value="1"/>
</dbReference>
<reference evidence="13" key="1">
    <citation type="submission" date="2022-08" db="EMBL/GenBank/DDBJ databases">
        <title>Chelativorans sichuanense sp. nov., a paraffin oil-degrading bacterium isolated from a mixture of oil-based drill cuttings and paddy soil.</title>
        <authorList>
            <person name="Yu J."/>
            <person name="Liu H."/>
            <person name="Chen Q."/>
        </authorList>
    </citation>
    <scope>NUCLEOTIDE SEQUENCE</scope>
    <source>
        <strain evidence="13">SCAU 2101</strain>
    </source>
</reference>
<evidence type="ECO:0000256" key="6">
    <source>
        <dbReference type="ARBA" id="ARBA00022801"/>
    </source>
</evidence>
<keyword evidence="14" id="KW-1185">Reference proteome</keyword>
<keyword evidence="9" id="KW-0961">Cell wall biogenesis/degradation</keyword>
<evidence type="ECO:0000256" key="10">
    <source>
        <dbReference type="ARBA" id="ARBA00093448"/>
    </source>
</evidence>